<dbReference type="Gene3D" id="3.40.1440.10">
    <property type="entry name" value="GIY-YIG endonuclease"/>
    <property type="match status" value="1"/>
</dbReference>
<comment type="caution">
    <text evidence="2">The sequence shown here is derived from an EMBL/GenBank/DDBJ whole genome shotgun (WGS) entry which is preliminary data.</text>
</comment>
<dbReference type="EMBL" id="BMIY01000012">
    <property type="protein sequence ID" value="GFZ82049.1"/>
    <property type="molecule type" value="Genomic_DNA"/>
</dbReference>
<feature type="domain" description="DUF4357" evidence="1">
    <location>
        <begin position="222"/>
        <end position="275"/>
    </location>
</feature>
<dbReference type="OrthoDB" id="2656488at2"/>
<evidence type="ECO:0000313" key="3">
    <source>
        <dbReference type="Proteomes" id="UP000627715"/>
    </source>
</evidence>
<gene>
    <name evidence="2" type="ORF">GCM10011403_26930</name>
</gene>
<protein>
    <submittedName>
        <fullName evidence="2">Methionine sulfoxide reductase</fullName>
    </submittedName>
</protein>
<dbReference type="Proteomes" id="UP000627715">
    <property type="component" value="Unassembled WGS sequence"/>
</dbReference>
<dbReference type="RefSeq" id="WP_068810296.1">
    <property type="nucleotide sequence ID" value="NZ_BMIY01000012.1"/>
</dbReference>
<reference evidence="2" key="2">
    <citation type="submission" date="2020-09" db="EMBL/GenBank/DDBJ databases">
        <authorList>
            <person name="Sun Q."/>
            <person name="Zhou Y."/>
        </authorList>
    </citation>
    <scope>NUCLEOTIDE SEQUENCE</scope>
    <source>
        <strain evidence="2">CGMCC 1.15425</strain>
    </source>
</reference>
<dbReference type="InterPro" id="IPR035901">
    <property type="entry name" value="GIY-YIG_endonuc_sf"/>
</dbReference>
<dbReference type="AlphaFoldDB" id="A0A916QNN4"/>
<reference evidence="2" key="1">
    <citation type="journal article" date="2014" name="Int. J. Syst. Evol. Microbiol.">
        <title>Complete genome sequence of Corynebacterium casei LMG S-19264T (=DSM 44701T), isolated from a smear-ripened cheese.</title>
        <authorList>
            <consortium name="US DOE Joint Genome Institute (JGI-PGF)"/>
            <person name="Walter F."/>
            <person name="Albersmeier A."/>
            <person name="Kalinowski J."/>
            <person name="Ruckert C."/>
        </authorList>
    </citation>
    <scope>NUCLEOTIDE SEQUENCE</scope>
    <source>
        <strain evidence="2">CGMCC 1.15425</strain>
    </source>
</reference>
<dbReference type="InterPro" id="IPR025579">
    <property type="entry name" value="DUF4357"/>
</dbReference>
<sequence>MPSATLKTFLVYGDPKRLRTVELSNWTGKAVAGPRSEFDKLIEREESLNSGIYFLTGTDPGTNKSVIYIGEAECIRDRVKSHLNKDYWNNITFFISKDENLTKAHIRYIEGRLIDQAKDVGRSVVMNSQSSGSRLPESDREDMEVFLEKVHQILPMLSVESFVRTGGNEKPGIDTELLTCAIKNVISTGYLTPNGMVVLAGSTAIYEERASSKKWPTVLAHRNKLIEEGGLIDRGDKWEFAKDTEFTSPSAAAAVIHGGSANGLTAWRDVRGRTLKEVEGE</sequence>
<proteinExistence type="predicted"/>
<accession>A0A916QNN4</accession>
<dbReference type="Pfam" id="PF14267">
    <property type="entry name" value="DUF4357"/>
    <property type="match status" value="1"/>
</dbReference>
<dbReference type="CDD" id="cd10447">
    <property type="entry name" value="GIY-YIG_unchar_2"/>
    <property type="match status" value="1"/>
</dbReference>
<name>A0A916QNN4_9GAMM</name>
<evidence type="ECO:0000313" key="2">
    <source>
        <dbReference type="EMBL" id="GFZ82049.1"/>
    </source>
</evidence>
<evidence type="ECO:0000259" key="1">
    <source>
        <dbReference type="Pfam" id="PF14267"/>
    </source>
</evidence>
<organism evidence="2 3">
    <name type="scientific">Pseudohongiella nitratireducens</name>
    <dbReference type="NCBI Taxonomy" id="1768907"/>
    <lineage>
        <taxon>Bacteria</taxon>
        <taxon>Pseudomonadati</taxon>
        <taxon>Pseudomonadota</taxon>
        <taxon>Gammaproteobacteria</taxon>
        <taxon>Pseudomonadales</taxon>
        <taxon>Pseudohongiellaceae</taxon>
        <taxon>Pseudohongiella</taxon>
    </lineage>
</organism>
<keyword evidence="3" id="KW-1185">Reference proteome</keyword>